<organism evidence="1 2">
    <name type="scientific">Paracoccus spongiarum</name>
    <dbReference type="NCBI Taxonomy" id="3064387"/>
    <lineage>
        <taxon>Bacteria</taxon>
        <taxon>Pseudomonadati</taxon>
        <taxon>Pseudomonadota</taxon>
        <taxon>Alphaproteobacteria</taxon>
        <taxon>Rhodobacterales</taxon>
        <taxon>Paracoccaceae</taxon>
        <taxon>Paracoccus</taxon>
    </lineage>
</organism>
<evidence type="ECO:0008006" key="3">
    <source>
        <dbReference type="Google" id="ProtNLM"/>
    </source>
</evidence>
<reference evidence="1 2" key="1">
    <citation type="submission" date="2023-08" db="EMBL/GenBank/DDBJ databases">
        <authorList>
            <person name="Park J.-S."/>
        </authorList>
    </citation>
    <scope>NUCLEOTIDE SEQUENCE [LARGE SCALE GENOMIC DNA]</scope>
    <source>
        <strain evidence="1 2">2205BS29-5</strain>
    </source>
</reference>
<name>A0ABT9JCT0_9RHOB</name>
<keyword evidence="2" id="KW-1185">Reference proteome</keyword>
<evidence type="ECO:0000313" key="1">
    <source>
        <dbReference type="EMBL" id="MDP5307574.1"/>
    </source>
</evidence>
<sequence>MSGSTLRPIDELLWSWPTVCKAATNDWARGFALSIAKHSKRRNWTPSPKQHALMNRLVAELYRHRGDFDDDFEVIE</sequence>
<dbReference type="Proteomes" id="UP001224997">
    <property type="component" value="Unassembled WGS sequence"/>
</dbReference>
<evidence type="ECO:0000313" key="2">
    <source>
        <dbReference type="Proteomes" id="UP001224997"/>
    </source>
</evidence>
<comment type="caution">
    <text evidence="1">The sequence shown here is derived from an EMBL/GenBank/DDBJ whole genome shotgun (WGS) entry which is preliminary data.</text>
</comment>
<accession>A0ABT9JCT0</accession>
<protein>
    <recommendedName>
        <fullName evidence="3">Transposase</fullName>
    </recommendedName>
</protein>
<gene>
    <name evidence="1" type="ORF">Q5Y72_10770</name>
</gene>
<dbReference type="RefSeq" id="WP_305963424.1">
    <property type="nucleotide sequence ID" value="NZ_JAVAMQ010000008.1"/>
</dbReference>
<dbReference type="EMBL" id="JAVAMQ010000008">
    <property type="protein sequence ID" value="MDP5307574.1"/>
    <property type="molecule type" value="Genomic_DNA"/>
</dbReference>
<proteinExistence type="predicted"/>